<proteinExistence type="predicted"/>
<name>A0A9N8DHU6_9STRA</name>
<dbReference type="AlphaFoldDB" id="A0A9N8DHU6"/>
<feature type="compositionally biased region" description="Basic and acidic residues" evidence="1">
    <location>
        <begin position="255"/>
        <end position="265"/>
    </location>
</feature>
<comment type="caution">
    <text evidence="2">The sequence shown here is derived from an EMBL/GenBank/DDBJ whole genome shotgun (WGS) entry which is preliminary data.</text>
</comment>
<accession>A0A9N8DHU6</accession>
<feature type="region of interest" description="Disordered" evidence="1">
    <location>
        <begin position="521"/>
        <end position="542"/>
    </location>
</feature>
<evidence type="ECO:0000313" key="2">
    <source>
        <dbReference type="EMBL" id="CAB9503447.1"/>
    </source>
</evidence>
<evidence type="ECO:0000313" key="3">
    <source>
        <dbReference type="Proteomes" id="UP001153069"/>
    </source>
</evidence>
<organism evidence="2 3">
    <name type="scientific">Seminavis robusta</name>
    <dbReference type="NCBI Taxonomy" id="568900"/>
    <lineage>
        <taxon>Eukaryota</taxon>
        <taxon>Sar</taxon>
        <taxon>Stramenopiles</taxon>
        <taxon>Ochrophyta</taxon>
        <taxon>Bacillariophyta</taxon>
        <taxon>Bacillariophyceae</taxon>
        <taxon>Bacillariophycidae</taxon>
        <taxon>Naviculales</taxon>
        <taxon>Naviculaceae</taxon>
        <taxon>Seminavis</taxon>
    </lineage>
</organism>
<sequence length="566" mass="63833">MLGGCSLPFFMAWNNEPEPEPEPESLVDAMVEVMDGSDTEGPDFQINDKEYQDQNCRGKLIPDMRKLVDLSWMAKTPQSKAPNNSNDLKLNTPMQVMCEAEAEDDASDDDHKLTADIGLCRGCSSLSQVKVHWDEESGDGEVEVEVDMPEDITLKPPVTKPPATILKSKHVTFTEECTDHLRNELHAFLKKQKKKGKSRKVKKELKKHLKKALIEFISSKAEAADGTRTTKKQFEKAVGEMINKAILEDQEMNDTSERAGPEAKESKKKKKERKDKKKRDKSKKKDAGRAAHVEEVEETKDIAHQQHHAMDVAQQQTAQTEVSGSVVVNPIESSRFEPLEEQLLTRDISALSKVSVASSMGSSSKLSSLESLIQAEYQRLQDLEDALDAQRELKEKAELEERMRMQRQEDARRKALESNKEAVIVNDEPLVQSETRSVETNGSRGEGSNEDVREQASKSTASEESPPKEITVKQKELEEEIATELAKLQALQNDFVSKVQMAKVDRESVLKSDLFAKNVFSGHAAQSDQKNQDEDGQVRGELRRLREEQKALFARSRELMQRDEVY</sequence>
<evidence type="ECO:0000256" key="1">
    <source>
        <dbReference type="SAM" id="MobiDB-lite"/>
    </source>
</evidence>
<reference evidence="2" key="1">
    <citation type="submission" date="2020-06" db="EMBL/GenBank/DDBJ databases">
        <authorList>
            <consortium name="Plant Systems Biology data submission"/>
        </authorList>
    </citation>
    <scope>NUCLEOTIDE SEQUENCE</scope>
    <source>
        <strain evidence="2">D6</strain>
    </source>
</reference>
<dbReference type="EMBL" id="CAICTM010000165">
    <property type="protein sequence ID" value="CAB9503447.1"/>
    <property type="molecule type" value="Genomic_DNA"/>
</dbReference>
<feature type="compositionally biased region" description="Basic and acidic residues" evidence="1">
    <location>
        <begin position="283"/>
        <end position="310"/>
    </location>
</feature>
<feature type="compositionally biased region" description="Polar residues" evidence="1">
    <location>
        <begin position="432"/>
        <end position="443"/>
    </location>
</feature>
<feature type="region of interest" description="Disordered" evidence="1">
    <location>
        <begin position="398"/>
        <end position="475"/>
    </location>
</feature>
<dbReference type="Proteomes" id="UP001153069">
    <property type="component" value="Unassembled WGS sequence"/>
</dbReference>
<feature type="compositionally biased region" description="Basic and acidic residues" evidence="1">
    <location>
        <begin position="465"/>
        <end position="475"/>
    </location>
</feature>
<feature type="compositionally biased region" description="Basic residues" evidence="1">
    <location>
        <begin position="266"/>
        <end position="282"/>
    </location>
</feature>
<gene>
    <name evidence="2" type="ORF">SEMRO_166_G074100.2</name>
</gene>
<feature type="compositionally biased region" description="Basic and acidic residues" evidence="1">
    <location>
        <begin position="530"/>
        <end position="542"/>
    </location>
</feature>
<feature type="region of interest" description="Disordered" evidence="1">
    <location>
        <begin position="245"/>
        <end position="325"/>
    </location>
</feature>
<feature type="compositionally biased region" description="Polar residues" evidence="1">
    <location>
        <begin position="313"/>
        <end position="323"/>
    </location>
</feature>
<feature type="compositionally biased region" description="Basic and acidic residues" evidence="1">
    <location>
        <begin position="398"/>
        <end position="420"/>
    </location>
</feature>
<keyword evidence="3" id="KW-1185">Reference proteome</keyword>
<protein>
    <submittedName>
        <fullName evidence="2">Uncharacterized protein</fullName>
    </submittedName>
</protein>